<evidence type="ECO:0000313" key="8">
    <source>
        <dbReference type="EMBL" id="QEG23375.1"/>
    </source>
</evidence>
<dbReference type="Proteomes" id="UP000322214">
    <property type="component" value="Chromosome"/>
</dbReference>
<dbReference type="EMBL" id="CP042912">
    <property type="protein sequence ID" value="QEG23375.1"/>
    <property type="molecule type" value="Genomic_DNA"/>
</dbReference>
<evidence type="ECO:0000256" key="2">
    <source>
        <dbReference type="ARBA" id="ARBA00009677"/>
    </source>
</evidence>
<dbReference type="GO" id="GO:0071978">
    <property type="term" value="P:bacterial-type flagellum-dependent swarming motility"/>
    <property type="evidence" value="ECO:0007669"/>
    <property type="project" value="TreeGrafter"/>
</dbReference>
<dbReference type="PANTHER" id="PTHR30435:SF12">
    <property type="entry name" value="FLAGELLAR BASAL BODY ROD PROTEIN FLGB"/>
    <property type="match status" value="1"/>
</dbReference>
<sequence>MTGIPSQYYLLGNALRNAEQNHRVVSQNIANVNTPGYQTRELSFEDYMKRVKSGESNQGFIDEIPTTLVEGLVERVDGNNVDFDQQVANLKKNALLFQSWSQLLAAKMSTMRKAMTG</sequence>
<comment type="similarity">
    <text evidence="2 6">Belongs to the flagella basal body rod proteins family.</text>
</comment>
<dbReference type="RefSeq" id="WP_075082134.1">
    <property type="nucleotide sequence ID" value="NZ_CP042912.1"/>
</dbReference>
<organism evidence="8 9">
    <name type="scientific">Mariniblastus fucicola</name>
    <dbReference type="NCBI Taxonomy" id="980251"/>
    <lineage>
        <taxon>Bacteria</taxon>
        <taxon>Pseudomonadati</taxon>
        <taxon>Planctomycetota</taxon>
        <taxon>Planctomycetia</taxon>
        <taxon>Pirellulales</taxon>
        <taxon>Pirellulaceae</taxon>
        <taxon>Mariniblastus</taxon>
    </lineage>
</organism>
<evidence type="ECO:0000256" key="4">
    <source>
        <dbReference type="ARBA" id="ARBA00023143"/>
    </source>
</evidence>
<dbReference type="OrthoDB" id="9792068at2"/>
<comment type="subunit">
    <text evidence="6">The basal body constitutes a major portion of the flagellar organelle and consists of a number of rings mounted on a central rod.</text>
</comment>
<evidence type="ECO:0000256" key="3">
    <source>
        <dbReference type="ARBA" id="ARBA00014376"/>
    </source>
</evidence>
<dbReference type="Pfam" id="PF00460">
    <property type="entry name" value="Flg_bb_rod"/>
    <property type="match status" value="1"/>
</dbReference>
<keyword evidence="8" id="KW-0282">Flagellum</keyword>
<keyword evidence="9" id="KW-1185">Reference proteome</keyword>
<accession>A0A5B9PDU7</accession>
<dbReference type="AlphaFoldDB" id="A0A5B9PDU7"/>
<dbReference type="STRING" id="980251.GCA_001642875_02801"/>
<evidence type="ECO:0000259" key="7">
    <source>
        <dbReference type="Pfam" id="PF00460"/>
    </source>
</evidence>
<keyword evidence="8" id="KW-0966">Cell projection</keyword>
<evidence type="ECO:0000256" key="6">
    <source>
        <dbReference type="PIRNR" id="PIRNR002889"/>
    </source>
</evidence>
<evidence type="ECO:0000256" key="1">
    <source>
        <dbReference type="ARBA" id="ARBA00004117"/>
    </source>
</evidence>
<feature type="domain" description="Flagellar basal body rod protein N-terminal" evidence="7">
    <location>
        <begin position="11"/>
        <end position="38"/>
    </location>
</feature>
<keyword evidence="8" id="KW-0969">Cilium</keyword>
<dbReference type="GO" id="GO:0030694">
    <property type="term" value="C:bacterial-type flagellum basal body, rod"/>
    <property type="evidence" value="ECO:0007669"/>
    <property type="project" value="InterPro"/>
</dbReference>
<evidence type="ECO:0000313" key="9">
    <source>
        <dbReference type="Proteomes" id="UP000322214"/>
    </source>
</evidence>
<dbReference type="InterPro" id="IPR001444">
    <property type="entry name" value="Flag_bb_rod_N"/>
</dbReference>
<dbReference type="PANTHER" id="PTHR30435">
    <property type="entry name" value="FLAGELLAR PROTEIN"/>
    <property type="match status" value="1"/>
</dbReference>
<dbReference type="InterPro" id="IPR006300">
    <property type="entry name" value="FlgB"/>
</dbReference>
<dbReference type="KEGG" id="mff:MFFC18_32730"/>
<protein>
    <recommendedName>
        <fullName evidence="3 6">Flagellar basal body rod protein FlgB</fullName>
    </recommendedName>
</protein>
<name>A0A5B9PDU7_9BACT</name>
<evidence type="ECO:0000256" key="5">
    <source>
        <dbReference type="ARBA" id="ARBA00024934"/>
    </source>
</evidence>
<reference evidence="8 9" key="1">
    <citation type="submission" date="2019-08" db="EMBL/GenBank/DDBJ databases">
        <title>Deep-cultivation of Planctomycetes and their phenomic and genomic characterization uncovers novel biology.</title>
        <authorList>
            <person name="Wiegand S."/>
            <person name="Jogler M."/>
            <person name="Boedeker C."/>
            <person name="Pinto D."/>
            <person name="Vollmers J."/>
            <person name="Rivas-Marin E."/>
            <person name="Kohn T."/>
            <person name="Peeters S.H."/>
            <person name="Heuer A."/>
            <person name="Rast P."/>
            <person name="Oberbeckmann S."/>
            <person name="Bunk B."/>
            <person name="Jeske O."/>
            <person name="Meyerdierks A."/>
            <person name="Storesund J.E."/>
            <person name="Kallscheuer N."/>
            <person name="Luecker S."/>
            <person name="Lage O.M."/>
            <person name="Pohl T."/>
            <person name="Merkel B.J."/>
            <person name="Hornburger P."/>
            <person name="Mueller R.-W."/>
            <person name="Bruemmer F."/>
            <person name="Labrenz M."/>
            <person name="Spormann A.M."/>
            <person name="Op den Camp H."/>
            <person name="Overmann J."/>
            <person name="Amann R."/>
            <person name="Jetten M.S.M."/>
            <person name="Mascher T."/>
            <person name="Medema M.H."/>
            <person name="Devos D.P."/>
            <person name="Kaster A.-K."/>
            <person name="Ovreas L."/>
            <person name="Rohde M."/>
            <person name="Galperin M.Y."/>
            <person name="Jogler C."/>
        </authorList>
    </citation>
    <scope>NUCLEOTIDE SEQUENCE [LARGE SCALE GENOMIC DNA]</scope>
    <source>
        <strain evidence="8 9">FC18</strain>
    </source>
</reference>
<comment type="subcellular location">
    <subcellularLocation>
        <location evidence="1 6">Bacterial flagellum basal body</location>
    </subcellularLocation>
</comment>
<proteinExistence type="inferred from homology"/>
<dbReference type="PIRSF" id="PIRSF002889">
    <property type="entry name" value="Rod_FlgB"/>
    <property type="match status" value="1"/>
</dbReference>
<gene>
    <name evidence="8" type="primary">flgB</name>
    <name evidence="8" type="ORF">MFFC18_32730</name>
</gene>
<comment type="function">
    <text evidence="5 6">Structural component of flagellum, the bacterial motility apparatus. Part of the rod structure of flagellar basal body.</text>
</comment>
<keyword evidence="4 6" id="KW-0975">Bacterial flagellum</keyword>